<dbReference type="Proteomes" id="UP001177670">
    <property type="component" value="Unassembled WGS sequence"/>
</dbReference>
<proteinExistence type="predicted"/>
<reference evidence="1" key="1">
    <citation type="submission" date="2021-10" db="EMBL/GenBank/DDBJ databases">
        <title>Melipona bicolor Genome sequencing and assembly.</title>
        <authorList>
            <person name="Araujo N.S."/>
            <person name="Arias M.C."/>
        </authorList>
    </citation>
    <scope>NUCLEOTIDE SEQUENCE</scope>
    <source>
        <strain evidence="1">USP_2M_L1-L4_2017</strain>
        <tissue evidence="1">Whole body</tissue>
    </source>
</reference>
<keyword evidence="2" id="KW-1185">Reference proteome</keyword>
<organism evidence="1 2">
    <name type="scientific">Melipona bicolor</name>
    <dbReference type="NCBI Taxonomy" id="60889"/>
    <lineage>
        <taxon>Eukaryota</taxon>
        <taxon>Metazoa</taxon>
        <taxon>Ecdysozoa</taxon>
        <taxon>Arthropoda</taxon>
        <taxon>Hexapoda</taxon>
        <taxon>Insecta</taxon>
        <taxon>Pterygota</taxon>
        <taxon>Neoptera</taxon>
        <taxon>Endopterygota</taxon>
        <taxon>Hymenoptera</taxon>
        <taxon>Apocrita</taxon>
        <taxon>Aculeata</taxon>
        <taxon>Apoidea</taxon>
        <taxon>Anthophila</taxon>
        <taxon>Apidae</taxon>
        <taxon>Melipona</taxon>
    </lineage>
</organism>
<sequence length="182" mass="20731">MVNKRTAGIQMRVLHSTYNCAIIASSTLWRTILDSRARRAGTRVALKQITVYDVDLQTRVSPCREGTPSRLYLLRLFGDTLATLMQDIEITKQFQFHLEFLAKIVSSEDFGMARRSDRCVTMNVEVQCPRYRAVERIDSEKNKAVKGSSFDGAKILRLFLMPEISVLAIDWEASYLENSSNS</sequence>
<evidence type="ECO:0000313" key="2">
    <source>
        <dbReference type="Proteomes" id="UP001177670"/>
    </source>
</evidence>
<name>A0AA40FK61_9HYME</name>
<accession>A0AA40FK61</accession>
<protein>
    <submittedName>
        <fullName evidence="1">Uncharacterized protein</fullName>
    </submittedName>
</protein>
<comment type="caution">
    <text evidence="1">The sequence shown here is derived from an EMBL/GenBank/DDBJ whole genome shotgun (WGS) entry which is preliminary data.</text>
</comment>
<dbReference type="EMBL" id="JAHYIQ010000030">
    <property type="protein sequence ID" value="KAK1120617.1"/>
    <property type="molecule type" value="Genomic_DNA"/>
</dbReference>
<gene>
    <name evidence="1" type="ORF">K0M31_012223</name>
</gene>
<dbReference type="AlphaFoldDB" id="A0AA40FK61"/>
<evidence type="ECO:0000313" key="1">
    <source>
        <dbReference type="EMBL" id="KAK1120617.1"/>
    </source>
</evidence>